<keyword evidence="3" id="KW-0547">Nucleotide-binding</keyword>
<keyword evidence="2 8" id="KW-0812">Transmembrane</keyword>
<dbReference type="PROSITE" id="PS00452">
    <property type="entry name" value="GUANYLATE_CYCLASE_1"/>
    <property type="match status" value="1"/>
</dbReference>
<dbReference type="EMBL" id="JAFKCV010000002">
    <property type="protein sequence ID" value="MBN7824576.1"/>
    <property type="molecule type" value="Genomic_DNA"/>
</dbReference>
<dbReference type="SUPFAM" id="SSF55073">
    <property type="entry name" value="Nucleotide cyclase"/>
    <property type="match status" value="1"/>
</dbReference>
<dbReference type="PROSITE" id="PS50125">
    <property type="entry name" value="GUANYLATE_CYCLASE_2"/>
    <property type="match status" value="1"/>
</dbReference>
<evidence type="ECO:0000256" key="2">
    <source>
        <dbReference type="ARBA" id="ARBA00022692"/>
    </source>
</evidence>
<feature type="transmembrane region" description="Helical" evidence="8">
    <location>
        <begin position="132"/>
        <end position="151"/>
    </location>
</feature>
<dbReference type="InterPro" id="IPR050401">
    <property type="entry name" value="Cyclic_nucleotide_synthase"/>
</dbReference>
<comment type="subcellular location">
    <subcellularLocation>
        <location evidence="1">Membrane</location>
    </subcellularLocation>
</comment>
<evidence type="ECO:0000256" key="3">
    <source>
        <dbReference type="ARBA" id="ARBA00022741"/>
    </source>
</evidence>
<dbReference type="AlphaFoldDB" id="A0A939DMM6"/>
<evidence type="ECO:0000313" key="11">
    <source>
        <dbReference type="Proteomes" id="UP000664654"/>
    </source>
</evidence>
<dbReference type="Proteomes" id="UP000664654">
    <property type="component" value="Unassembled WGS sequence"/>
</dbReference>
<dbReference type="RefSeq" id="WP_206572679.1">
    <property type="nucleotide sequence ID" value="NZ_JAFKCV010000002.1"/>
</dbReference>
<reference evidence="10" key="1">
    <citation type="submission" date="2021-03" db="EMBL/GenBank/DDBJ databases">
        <title>novel species isolated from a fishpond in China.</title>
        <authorList>
            <person name="Lu H."/>
            <person name="Cai Z."/>
        </authorList>
    </citation>
    <scope>NUCLEOTIDE SEQUENCE</scope>
    <source>
        <strain evidence="10">JCM 30855</strain>
    </source>
</reference>
<dbReference type="Pfam" id="PF00211">
    <property type="entry name" value="Guanylate_cyc"/>
    <property type="match status" value="1"/>
</dbReference>
<dbReference type="Gene3D" id="3.30.70.1230">
    <property type="entry name" value="Nucleotide cyclase"/>
    <property type="match status" value="1"/>
</dbReference>
<proteinExistence type="inferred from homology"/>
<evidence type="ECO:0000313" key="10">
    <source>
        <dbReference type="EMBL" id="MBN7824576.1"/>
    </source>
</evidence>
<dbReference type="SMART" id="SM00044">
    <property type="entry name" value="CYCc"/>
    <property type="match status" value="1"/>
</dbReference>
<organism evidence="10 11">
    <name type="scientific">Bowmanella dokdonensis</name>
    <dbReference type="NCBI Taxonomy" id="751969"/>
    <lineage>
        <taxon>Bacteria</taxon>
        <taxon>Pseudomonadati</taxon>
        <taxon>Pseudomonadota</taxon>
        <taxon>Gammaproteobacteria</taxon>
        <taxon>Alteromonadales</taxon>
        <taxon>Alteromonadaceae</taxon>
        <taxon>Bowmanella</taxon>
    </lineage>
</organism>
<feature type="transmembrane region" description="Helical" evidence="8">
    <location>
        <begin position="86"/>
        <end position="102"/>
    </location>
</feature>
<evidence type="ECO:0000256" key="7">
    <source>
        <dbReference type="RuleBase" id="RU000405"/>
    </source>
</evidence>
<dbReference type="InterPro" id="IPR001054">
    <property type="entry name" value="A/G_cyclase"/>
</dbReference>
<dbReference type="InterPro" id="IPR018297">
    <property type="entry name" value="A/G_cyclase_CS"/>
</dbReference>
<dbReference type="PANTHER" id="PTHR11920:SF335">
    <property type="entry name" value="GUANYLATE CYCLASE"/>
    <property type="match status" value="1"/>
</dbReference>
<keyword evidence="11" id="KW-1185">Reference proteome</keyword>
<keyword evidence="6 7" id="KW-0456">Lyase</keyword>
<evidence type="ECO:0000256" key="5">
    <source>
        <dbReference type="ARBA" id="ARBA00023136"/>
    </source>
</evidence>
<evidence type="ECO:0000256" key="1">
    <source>
        <dbReference type="ARBA" id="ARBA00004370"/>
    </source>
</evidence>
<feature type="transmembrane region" description="Helical" evidence="8">
    <location>
        <begin position="163"/>
        <end position="183"/>
    </location>
</feature>
<dbReference type="GO" id="GO:0000166">
    <property type="term" value="F:nucleotide binding"/>
    <property type="evidence" value="ECO:0007669"/>
    <property type="project" value="UniProtKB-KW"/>
</dbReference>
<gene>
    <name evidence="10" type="ORF">J0A66_04975</name>
</gene>
<feature type="domain" description="Guanylate cyclase" evidence="9">
    <location>
        <begin position="232"/>
        <end position="359"/>
    </location>
</feature>
<dbReference type="PANTHER" id="PTHR11920">
    <property type="entry name" value="GUANYLYL CYCLASE"/>
    <property type="match status" value="1"/>
</dbReference>
<dbReference type="GO" id="GO:0004016">
    <property type="term" value="F:adenylate cyclase activity"/>
    <property type="evidence" value="ECO:0007669"/>
    <property type="project" value="UniProtKB-ARBA"/>
</dbReference>
<keyword evidence="5 8" id="KW-0472">Membrane</keyword>
<dbReference type="InterPro" id="IPR029787">
    <property type="entry name" value="Nucleotide_cyclase"/>
</dbReference>
<name>A0A939DMM6_9ALTE</name>
<protein>
    <submittedName>
        <fullName evidence="10">Adenylate/guanylate cyclase domain-containing protein</fullName>
    </submittedName>
</protein>
<keyword evidence="4 8" id="KW-1133">Transmembrane helix</keyword>
<dbReference type="CDD" id="cd07302">
    <property type="entry name" value="CHD"/>
    <property type="match status" value="1"/>
</dbReference>
<evidence type="ECO:0000259" key="9">
    <source>
        <dbReference type="PROSITE" id="PS50125"/>
    </source>
</evidence>
<comment type="caution">
    <text evidence="10">The sequence shown here is derived from an EMBL/GenBank/DDBJ whole genome shotgun (WGS) entry which is preliminary data.</text>
</comment>
<feature type="transmembrane region" description="Helical" evidence="8">
    <location>
        <begin position="30"/>
        <end position="49"/>
    </location>
</feature>
<evidence type="ECO:0000256" key="6">
    <source>
        <dbReference type="ARBA" id="ARBA00023239"/>
    </source>
</evidence>
<evidence type="ECO:0000256" key="8">
    <source>
        <dbReference type="SAM" id="Phobius"/>
    </source>
</evidence>
<evidence type="ECO:0000256" key="4">
    <source>
        <dbReference type="ARBA" id="ARBA00022989"/>
    </source>
</evidence>
<comment type="similarity">
    <text evidence="7">Belongs to the adenylyl cyclase class-4/guanylyl cyclase family.</text>
</comment>
<dbReference type="GO" id="GO:0016020">
    <property type="term" value="C:membrane"/>
    <property type="evidence" value="ECO:0007669"/>
    <property type="project" value="UniProtKB-SubCell"/>
</dbReference>
<accession>A0A939DMM6</accession>
<dbReference type="GO" id="GO:0009190">
    <property type="term" value="P:cyclic nucleotide biosynthetic process"/>
    <property type="evidence" value="ECO:0007669"/>
    <property type="project" value="InterPro"/>
</dbReference>
<dbReference type="GO" id="GO:0035556">
    <property type="term" value="P:intracellular signal transduction"/>
    <property type="evidence" value="ECO:0007669"/>
    <property type="project" value="InterPro"/>
</dbReference>
<sequence>MISAFLRTWVWAGIRRDTLANVSPARLTNLISLLVFLVLLVHLPLHLAFWQQGGDLQALSLLFHALLCTLIPLCSALGYQIFARRLLLICFASYISLSSLYIGYGSAIHWYFIQGIFISPFLYSLDERWRLWLAMGMYLTLFLLLEYLALSPFIQPGSDYQQVIRQFTITGIALACIPCVYFIHRDHACSWSQVSRERLRSESLLLNILPRPIAERLKLSDKPVADYFANATVLFTDIEGFSGISCHRSPIELVTYLNALYSEFDRLLKLHRLEKIKTNGDEYMAVSGVPVASLDHAVRACQCALDMLKAFEKISHQHGIQNGLRIGLNSGELVAGVIGKNKFSYDLWGDSVNLASRMESQGQSNRIQVSEFTYRLCRHAFTFEPRGRIPIRGMGEYQVYWLKGEVASLTQAKSA</sequence>
<feature type="transmembrane region" description="Helical" evidence="8">
    <location>
        <begin position="61"/>
        <end position="79"/>
    </location>
</feature>